<gene>
    <name evidence="2" type="ORF">P43SY_010242</name>
</gene>
<evidence type="ECO:0000313" key="2">
    <source>
        <dbReference type="EMBL" id="KAJ0389544.1"/>
    </source>
</evidence>
<keyword evidence="1" id="KW-0812">Transmembrane</keyword>
<dbReference type="AlphaFoldDB" id="A0AAD5L4V0"/>
<accession>A0AAD5L4V0</accession>
<keyword evidence="3" id="KW-1185">Reference proteome</keyword>
<evidence type="ECO:0000313" key="3">
    <source>
        <dbReference type="Proteomes" id="UP001209570"/>
    </source>
</evidence>
<protein>
    <recommendedName>
        <fullName evidence="4">Transmembrane protein</fullName>
    </recommendedName>
</protein>
<organism evidence="2 3">
    <name type="scientific">Pythium insidiosum</name>
    <name type="common">Pythiosis disease agent</name>
    <dbReference type="NCBI Taxonomy" id="114742"/>
    <lineage>
        <taxon>Eukaryota</taxon>
        <taxon>Sar</taxon>
        <taxon>Stramenopiles</taxon>
        <taxon>Oomycota</taxon>
        <taxon>Peronosporomycetes</taxon>
        <taxon>Pythiales</taxon>
        <taxon>Pythiaceae</taxon>
        <taxon>Pythium</taxon>
    </lineage>
</organism>
<reference evidence="2" key="1">
    <citation type="submission" date="2021-12" db="EMBL/GenBank/DDBJ databases">
        <title>Prjna785345.</title>
        <authorList>
            <person name="Rujirawat T."/>
            <person name="Krajaejun T."/>
        </authorList>
    </citation>
    <scope>NUCLEOTIDE SEQUENCE</scope>
    <source>
        <strain evidence="2">Pi057C3</strain>
    </source>
</reference>
<dbReference type="EMBL" id="JAKCXM010003595">
    <property type="protein sequence ID" value="KAJ0389544.1"/>
    <property type="molecule type" value="Genomic_DNA"/>
</dbReference>
<feature type="transmembrane region" description="Helical" evidence="1">
    <location>
        <begin position="49"/>
        <end position="70"/>
    </location>
</feature>
<evidence type="ECO:0000256" key="1">
    <source>
        <dbReference type="SAM" id="Phobius"/>
    </source>
</evidence>
<feature type="transmembrane region" description="Helical" evidence="1">
    <location>
        <begin position="12"/>
        <end position="37"/>
    </location>
</feature>
<dbReference type="Proteomes" id="UP001209570">
    <property type="component" value="Unassembled WGS sequence"/>
</dbReference>
<keyword evidence="1" id="KW-1133">Transmembrane helix</keyword>
<evidence type="ECO:0008006" key="4">
    <source>
        <dbReference type="Google" id="ProtNLM"/>
    </source>
</evidence>
<comment type="caution">
    <text evidence="2">The sequence shown here is derived from an EMBL/GenBank/DDBJ whole genome shotgun (WGS) entry which is preliminary data.</text>
</comment>
<feature type="transmembrane region" description="Helical" evidence="1">
    <location>
        <begin position="76"/>
        <end position="95"/>
    </location>
</feature>
<name>A0AAD5L4V0_PYTIN</name>
<sequence>MASFVIVLKADTVIMGGVFTYAFLGMMALFSIGCMLLKAKRSKIPRDISAPWWMCIVGFIFIIIGIFANLLGDPKVLMYFALYYIVGLTVMLMMLDRISILRLVLAVLQRTTPSVHRRR</sequence>
<proteinExistence type="predicted"/>
<keyword evidence="1" id="KW-0472">Membrane</keyword>